<evidence type="ECO:0000256" key="1">
    <source>
        <dbReference type="SAM" id="Phobius"/>
    </source>
</evidence>
<organism evidence="2 3">
    <name type="scientific">Dermatophagoides farinae</name>
    <name type="common">American house dust mite</name>
    <dbReference type="NCBI Taxonomy" id="6954"/>
    <lineage>
        <taxon>Eukaryota</taxon>
        <taxon>Metazoa</taxon>
        <taxon>Ecdysozoa</taxon>
        <taxon>Arthropoda</taxon>
        <taxon>Chelicerata</taxon>
        <taxon>Arachnida</taxon>
        <taxon>Acari</taxon>
        <taxon>Acariformes</taxon>
        <taxon>Sarcoptiformes</taxon>
        <taxon>Astigmata</taxon>
        <taxon>Psoroptidia</taxon>
        <taxon>Analgoidea</taxon>
        <taxon>Pyroglyphidae</taxon>
        <taxon>Dermatophagoidinae</taxon>
        <taxon>Dermatophagoides</taxon>
    </lineage>
</organism>
<comment type="caution">
    <text evidence="2">The sequence shown here is derived from an EMBL/GenBank/DDBJ whole genome shotgun (WGS) entry which is preliminary data.</text>
</comment>
<proteinExistence type="predicted"/>
<keyword evidence="1" id="KW-0812">Transmembrane</keyword>
<protein>
    <submittedName>
        <fullName evidence="2">Uncharacterized protein</fullName>
    </submittedName>
</protein>
<accession>A0A922IC47</accession>
<gene>
    <name evidence="2" type="ORF">DERF_001375</name>
</gene>
<keyword evidence="1" id="KW-0472">Membrane</keyword>
<reference evidence="2" key="1">
    <citation type="submission" date="2013-05" db="EMBL/GenBank/DDBJ databases">
        <authorList>
            <person name="Yim A.K.Y."/>
            <person name="Chan T.F."/>
            <person name="Ji K.M."/>
            <person name="Liu X.Y."/>
            <person name="Zhou J.W."/>
            <person name="Li R.Q."/>
            <person name="Yang K.Y."/>
            <person name="Li J."/>
            <person name="Li M."/>
            <person name="Law P.T.W."/>
            <person name="Wu Y.L."/>
            <person name="Cai Z.L."/>
            <person name="Qin H."/>
            <person name="Bao Y."/>
            <person name="Leung R.K.K."/>
            <person name="Ng P.K.S."/>
            <person name="Zou J."/>
            <person name="Zhong X.J."/>
            <person name="Ran P.X."/>
            <person name="Zhong N.S."/>
            <person name="Liu Z.G."/>
            <person name="Tsui S.K.W."/>
        </authorList>
    </citation>
    <scope>NUCLEOTIDE SEQUENCE</scope>
    <source>
        <strain evidence="2">Derf</strain>
        <tissue evidence="2">Whole organism</tissue>
    </source>
</reference>
<reference evidence="2" key="2">
    <citation type="journal article" date="2022" name="Res Sq">
        <title>Comparative Genomics Reveals Insights into the Divergent Evolution of Astigmatic Mites and Household Pest Adaptations.</title>
        <authorList>
            <person name="Xiong Q."/>
            <person name="Wan A.T.-Y."/>
            <person name="Liu X.-Y."/>
            <person name="Fung C.S.-H."/>
            <person name="Xiao X."/>
            <person name="Malainual N."/>
            <person name="Hou J."/>
            <person name="Wang L."/>
            <person name="Wang M."/>
            <person name="Yang K."/>
            <person name="Cui Y."/>
            <person name="Leung E."/>
            <person name="Nong W."/>
            <person name="Shin S.-K."/>
            <person name="Au S."/>
            <person name="Jeong K.Y."/>
            <person name="Chew F.T."/>
            <person name="Hui J."/>
            <person name="Leung T.F."/>
            <person name="Tungtrongchitr A."/>
            <person name="Zhong N."/>
            <person name="Liu Z."/>
            <person name="Tsui S."/>
        </authorList>
    </citation>
    <scope>NUCLEOTIDE SEQUENCE</scope>
    <source>
        <strain evidence="2">Derf</strain>
        <tissue evidence="2">Whole organism</tissue>
    </source>
</reference>
<sequence length="152" mass="16779">MIETVPVAQISRELHCIIFSAQVLADKSINLVLFSNNSCICATNSLSIISCLRTFASKVLPFVTRSFGRLNPNVAPCLCGFIIGIGITSELIILLFPFNDDDDDDDDDNDDDDEVLRLCKENGKFLTFLFKFSVRIDSDGKNACLYLAGCII</sequence>
<keyword evidence="3" id="KW-1185">Reference proteome</keyword>
<name>A0A922IC47_DERFA</name>
<dbReference type="Proteomes" id="UP000790347">
    <property type="component" value="Unassembled WGS sequence"/>
</dbReference>
<dbReference type="AlphaFoldDB" id="A0A922IC47"/>
<feature type="transmembrane region" description="Helical" evidence="1">
    <location>
        <begin position="74"/>
        <end position="98"/>
    </location>
</feature>
<evidence type="ECO:0000313" key="2">
    <source>
        <dbReference type="EMBL" id="KAH9527355.1"/>
    </source>
</evidence>
<keyword evidence="1" id="KW-1133">Transmembrane helix</keyword>
<dbReference type="EMBL" id="ASGP02000001">
    <property type="protein sequence ID" value="KAH9527355.1"/>
    <property type="molecule type" value="Genomic_DNA"/>
</dbReference>
<evidence type="ECO:0000313" key="3">
    <source>
        <dbReference type="Proteomes" id="UP000790347"/>
    </source>
</evidence>